<dbReference type="STRING" id="62062.ENSHHUP00000064364"/>
<dbReference type="PANTHER" id="PTHR24373:SF277">
    <property type="entry name" value="CHONDROADHERIN"/>
    <property type="match status" value="1"/>
</dbReference>
<dbReference type="GO" id="GO:0031012">
    <property type="term" value="C:extracellular matrix"/>
    <property type="evidence" value="ECO:0007669"/>
    <property type="project" value="TreeGrafter"/>
</dbReference>
<feature type="chain" id="PRO_5021215916" description="LRRNT domain-containing protein" evidence="4">
    <location>
        <begin position="28"/>
        <end position="595"/>
    </location>
</feature>
<evidence type="ECO:0000256" key="2">
    <source>
        <dbReference type="ARBA" id="ARBA00022729"/>
    </source>
</evidence>
<dbReference type="Pfam" id="PF13855">
    <property type="entry name" value="LRR_8"/>
    <property type="match status" value="3"/>
</dbReference>
<evidence type="ECO:0000259" key="5">
    <source>
        <dbReference type="SMART" id="SM00013"/>
    </source>
</evidence>
<reference evidence="6" key="3">
    <citation type="submission" date="2025-09" db="UniProtKB">
        <authorList>
            <consortium name="Ensembl"/>
        </authorList>
    </citation>
    <scope>IDENTIFICATION</scope>
</reference>
<keyword evidence="1" id="KW-0433">Leucine-rich repeat</keyword>
<dbReference type="InterPro" id="IPR032675">
    <property type="entry name" value="LRR_dom_sf"/>
</dbReference>
<evidence type="ECO:0000256" key="4">
    <source>
        <dbReference type="SAM" id="SignalP"/>
    </source>
</evidence>
<evidence type="ECO:0000313" key="7">
    <source>
        <dbReference type="Proteomes" id="UP000314982"/>
    </source>
</evidence>
<keyword evidence="2 4" id="KW-0732">Signal</keyword>
<dbReference type="Gene3D" id="3.80.10.10">
    <property type="entry name" value="Ribonuclease Inhibitor"/>
    <property type="match status" value="2"/>
</dbReference>
<dbReference type="InterPro" id="IPR001611">
    <property type="entry name" value="Leu-rich_rpt"/>
</dbReference>
<dbReference type="InterPro" id="IPR050328">
    <property type="entry name" value="Dev_Immune_Receptor"/>
</dbReference>
<dbReference type="GeneTree" id="ENSGT00940000165277"/>
<dbReference type="InterPro" id="IPR003591">
    <property type="entry name" value="Leu-rich_rpt_typical-subtyp"/>
</dbReference>
<dbReference type="FunFam" id="3.80.10.10:FF:000311">
    <property type="entry name" value="Chondroadherin-like a"/>
    <property type="match status" value="1"/>
</dbReference>
<dbReference type="PANTHER" id="PTHR24373">
    <property type="entry name" value="SLIT RELATED LEUCINE-RICH REPEAT NEURONAL PROTEIN"/>
    <property type="match status" value="1"/>
</dbReference>
<proteinExistence type="predicted"/>
<protein>
    <recommendedName>
        <fullName evidence="5">LRRNT domain-containing protein</fullName>
    </recommendedName>
</protein>
<keyword evidence="3" id="KW-0677">Repeat</keyword>
<keyword evidence="7" id="KW-1185">Reference proteome</keyword>
<dbReference type="Proteomes" id="UP000314982">
    <property type="component" value="Unassembled WGS sequence"/>
</dbReference>
<accession>A0A4W5PV29</accession>
<organism evidence="6 7">
    <name type="scientific">Hucho hucho</name>
    <name type="common">huchen</name>
    <dbReference type="NCBI Taxonomy" id="62062"/>
    <lineage>
        <taxon>Eukaryota</taxon>
        <taxon>Metazoa</taxon>
        <taxon>Chordata</taxon>
        <taxon>Craniata</taxon>
        <taxon>Vertebrata</taxon>
        <taxon>Euteleostomi</taxon>
        <taxon>Actinopterygii</taxon>
        <taxon>Neopterygii</taxon>
        <taxon>Teleostei</taxon>
        <taxon>Protacanthopterygii</taxon>
        <taxon>Salmoniformes</taxon>
        <taxon>Salmonidae</taxon>
        <taxon>Salmoninae</taxon>
        <taxon>Hucho</taxon>
    </lineage>
</organism>
<dbReference type="AlphaFoldDB" id="A0A4W5PV29"/>
<dbReference type="Ensembl" id="ENSHHUT00000066542.1">
    <property type="protein sequence ID" value="ENSHHUP00000064364.1"/>
    <property type="gene ID" value="ENSHHUG00000037987.1"/>
</dbReference>
<feature type="domain" description="LRRNT" evidence="5">
    <location>
        <begin position="250"/>
        <end position="284"/>
    </location>
</feature>
<dbReference type="InterPro" id="IPR000372">
    <property type="entry name" value="LRRNT"/>
</dbReference>
<evidence type="ECO:0000256" key="3">
    <source>
        <dbReference type="ARBA" id="ARBA00022737"/>
    </source>
</evidence>
<feature type="signal peptide" evidence="4">
    <location>
        <begin position="1"/>
        <end position="27"/>
    </location>
</feature>
<dbReference type="SMART" id="SM00013">
    <property type="entry name" value="LRRNT"/>
    <property type="match status" value="2"/>
</dbReference>
<evidence type="ECO:0000256" key="1">
    <source>
        <dbReference type="ARBA" id="ARBA00022614"/>
    </source>
</evidence>
<feature type="domain" description="LRRNT" evidence="5">
    <location>
        <begin position="29"/>
        <end position="63"/>
    </location>
</feature>
<dbReference type="SUPFAM" id="SSF52058">
    <property type="entry name" value="L domain-like"/>
    <property type="match status" value="2"/>
</dbReference>
<evidence type="ECO:0000313" key="6">
    <source>
        <dbReference type="Ensembl" id="ENSHHUP00000064364.1"/>
    </source>
</evidence>
<dbReference type="GO" id="GO:0005615">
    <property type="term" value="C:extracellular space"/>
    <property type="evidence" value="ECO:0007669"/>
    <property type="project" value="TreeGrafter"/>
</dbReference>
<dbReference type="SMART" id="SM00369">
    <property type="entry name" value="LRR_TYP"/>
    <property type="match status" value="13"/>
</dbReference>
<name>A0A4W5PV29_9TELE</name>
<reference evidence="7" key="1">
    <citation type="submission" date="2018-06" db="EMBL/GenBank/DDBJ databases">
        <title>Genome assembly of Danube salmon.</title>
        <authorList>
            <person name="Macqueen D.J."/>
            <person name="Gundappa M.K."/>
        </authorList>
    </citation>
    <scope>NUCLEOTIDE SEQUENCE [LARGE SCALE GENOMIC DNA]</scope>
</reference>
<reference evidence="6" key="2">
    <citation type="submission" date="2025-08" db="UniProtKB">
        <authorList>
            <consortium name="Ensembl"/>
        </authorList>
    </citation>
    <scope>IDENTIFICATION</scope>
</reference>
<sequence length="595" mass="65240">MCSFANCLSSWLVAVLMLLVILLPAQAGKCPRFCICDNSKLTMACVVKNLTQVPPTIDENTVKLDLSKNDIQVLPTHAFLHIPHLPHLTLQRCNIRAVREGAFRTLGRLVSLNLANNNIEILYQESFDGLSSLKQLTLDHNRVEKIQPGAFTQLGFLNMLSLTHNQLVYIQFLCRCLTLLPLKEWAKKGKVKLMGVCVGPPHLSDEPLEAVGPMELRCRSREDMIKEEFEEQEESRERALPTAKPKKKSKCLDNCDCDVKAQHATCENHGHTKVPYGFPSNTQLLDLRSNHFHYVPSNSFPGTDQVVSLHLEHCKVREIEAGAFRGMKGLVDLYLSDNDLTSLGSETFTGAPELTYLHLEGNQLAMFPGAALAPLPSLLVLHLERNTIGKLELAGQLSSVPKLRGLYLTNNTIATIAPGALNSAHLDTLHLGSNHLAEVPTNGLSKASSLTELYLSGNSIRWVGPKAILPVSKSLKQLDSLAGLGSGLTTLSLGGGGQLEELPDLSPLTGLEVINLAHNPLLCDCTLLPLRRSVVHCFVNDQFVDAAVQGSHAHKLKSTFYFSQPTPLQPGQCRWGWARPSFSCSPRPAPLSCSH</sequence>